<evidence type="ECO:0008006" key="3">
    <source>
        <dbReference type="Google" id="ProtNLM"/>
    </source>
</evidence>
<dbReference type="EMBL" id="MDLC01000011">
    <property type="protein sequence ID" value="ODS24259.1"/>
    <property type="molecule type" value="Genomic_DNA"/>
</dbReference>
<protein>
    <recommendedName>
        <fullName evidence="3">Glycosyltransferase 2-like domain-containing protein</fullName>
    </recommendedName>
</protein>
<dbReference type="STRING" id="62101.AB835_04310"/>
<name>A0A1D2QRP7_9GAMM</name>
<proteinExistence type="predicted"/>
<evidence type="ECO:0000313" key="1">
    <source>
        <dbReference type="EMBL" id="ODS24259.1"/>
    </source>
</evidence>
<dbReference type="Gene3D" id="3.90.550.10">
    <property type="entry name" value="Spore Coat Polysaccharide Biosynthesis Protein SpsA, Chain A"/>
    <property type="match status" value="1"/>
</dbReference>
<comment type="caution">
    <text evidence="1">The sequence shown here is derived from an EMBL/GenBank/DDBJ whole genome shotgun (WGS) entry which is preliminary data.</text>
</comment>
<dbReference type="SUPFAM" id="SSF53448">
    <property type="entry name" value="Nucleotide-diphospho-sugar transferases"/>
    <property type="match status" value="1"/>
</dbReference>
<gene>
    <name evidence="1" type="ORF">AB835_04310</name>
</gene>
<dbReference type="InterPro" id="IPR029044">
    <property type="entry name" value="Nucleotide-diphossugar_trans"/>
</dbReference>
<dbReference type="AlphaFoldDB" id="A0A1D2QRP7"/>
<organism evidence="1 2">
    <name type="scientific">Candidatus Endobugula sertula</name>
    <name type="common">Bugula neritina bacterial symbiont</name>
    <dbReference type="NCBI Taxonomy" id="62101"/>
    <lineage>
        <taxon>Bacteria</taxon>
        <taxon>Pseudomonadati</taxon>
        <taxon>Pseudomonadota</taxon>
        <taxon>Gammaproteobacteria</taxon>
        <taxon>Cellvibrionales</taxon>
        <taxon>Cellvibrionaceae</taxon>
        <taxon>Candidatus Endobugula</taxon>
    </lineage>
</organism>
<accession>A0A1D2QRP7</accession>
<dbReference type="Proteomes" id="UP000242502">
    <property type="component" value="Unassembled WGS sequence"/>
</dbReference>
<reference evidence="1 2" key="1">
    <citation type="journal article" date="2016" name="Appl. Environ. Microbiol.">
        <title>Lack of Overt Genome Reduction in the Bryostatin-Producing Bryozoan Symbiont "Candidatus Endobugula sertula".</title>
        <authorList>
            <person name="Miller I.J."/>
            <person name="Vanee N."/>
            <person name="Fong S.S."/>
            <person name="Lim-Fong G.E."/>
            <person name="Kwan J.C."/>
        </authorList>
    </citation>
    <scope>NUCLEOTIDE SEQUENCE [LARGE SCALE GENOMIC DNA]</scope>
    <source>
        <strain evidence="1">AB1-4</strain>
    </source>
</reference>
<evidence type="ECO:0000313" key="2">
    <source>
        <dbReference type="Proteomes" id="UP000242502"/>
    </source>
</evidence>
<sequence length="409" mass="47710">MLTDKKWHHDLFRVIKQYSAKYAEKEALEITPYIPKKIYENSIIIPAYNESDHFFQRIKNSPLAQSKLLLIVIINQPDSDDDIRINQQLWDRFIESNNTINYSHFHHWLTIDNSLLDVLLINRFTEKIPHQQGVGLARKIGGDIICKLIQSGCLNNYWINTTDCDAHLPDNYFSVLYANTTQQHSAAIYPYIHQHSNDTQLLEATRHYEQWLNHYVEQLKKAGSPYAYHTLGSCMASNSLYYCQTRGFPKRAAGEDFYLLNKLTKLGKVITLNNTEITLDARVSDRVPFGTGPAVKKILAMDNPEEEHLYYHPQCFKELSCLLEGFSTLFTYRESPQIWLRHLSPPLQMALNTLGFTKLLIHINKQTLSSEQCYQHCHDWLDGFRTLKLIHLLEENYPRLPFSKLSLYQ</sequence>